<feature type="compositionally biased region" description="Low complexity" evidence="2">
    <location>
        <begin position="20"/>
        <end position="32"/>
    </location>
</feature>
<dbReference type="Gene3D" id="1.25.40.10">
    <property type="entry name" value="Tetratricopeptide repeat domain"/>
    <property type="match status" value="3"/>
</dbReference>
<keyword evidence="5" id="KW-1185">Reference proteome</keyword>
<feature type="region of interest" description="Disordered" evidence="2">
    <location>
        <begin position="1"/>
        <end position="38"/>
    </location>
</feature>
<dbReference type="PANTHER" id="PTHR12558">
    <property type="entry name" value="CELL DIVISION CYCLE 16,23,27"/>
    <property type="match status" value="1"/>
</dbReference>
<dbReference type="InterPro" id="IPR011990">
    <property type="entry name" value="TPR-like_helical_dom_sf"/>
</dbReference>
<reference evidence="5" key="1">
    <citation type="journal article" date="2019" name="Int. J. Syst. Evol. Microbiol.">
        <title>The Global Catalogue of Microorganisms (GCM) 10K type strain sequencing project: providing services to taxonomists for standard genome sequencing and annotation.</title>
        <authorList>
            <consortium name="The Broad Institute Genomics Platform"/>
            <consortium name="The Broad Institute Genome Sequencing Center for Infectious Disease"/>
            <person name="Wu L."/>
            <person name="Ma J."/>
        </authorList>
    </citation>
    <scope>NUCLEOTIDE SEQUENCE [LARGE SCALE GENOMIC DNA]</scope>
    <source>
        <strain evidence="5">SYNS20</strain>
    </source>
</reference>
<feature type="compositionally biased region" description="Pro residues" evidence="2">
    <location>
        <begin position="9"/>
        <end position="19"/>
    </location>
</feature>
<keyword evidence="3" id="KW-1133">Transmembrane helix</keyword>
<dbReference type="Pfam" id="PF13181">
    <property type="entry name" value="TPR_8"/>
    <property type="match status" value="1"/>
</dbReference>
<evidence type="ECO:0000256" key="3">
    <source>
        <dbReference type="SAM" id="Phobius"/>
    </source>
</evidence>
<dbReference type="SUPFAM" id="SSF48452">
    <property type="entry name" value="TPR-like"/>
    <property type="match status" value="1"/>
</dbReference>
<feature type="repeat" description="TPR" evidence="1">
    <location>
        <begin position="263"/>
        <end position="296"/>
    </location>
</feature>
<dbReference type="PROSITE" id="PS50005">
    <property type="entry name" value="TPR"/>
    <property type="match status" value="1"/>
</dbReference>
<proteinExistence type="predicted"/>
<feature type="transmembrane region" description="Helical" evidence="3">
    <location>
        <begin position="46"/>
        <end position="67"/>
    </location>
</feature>
<keyword evidence="3" id="KW-0472">Membrane</keyword>
<dbReference type="InterPro" id="IPR019734">
    <property type="entry name" value="TPR_rpt"/>
</dbReference>
<dbReference type="Pfam" id="PF14559">
    <property type="entry name" value="TPR_19"/>
    <property type="match status" value="1"/>
</dbReference>
<dbReference type="Proteomes" id="UP001596523">
    <property type="component" value="Unassembled WGS sequence"/>
</dbReference>
<evidence type="ECO:0000313" key="4">
    <source>
        <dbReference type="EMBL" id="MFC7309874.1"/>
    </source>
</evidence>
<feature type="compositionally biased region" description="Low complexity" evidence="2">
    <location>
        <begin position="519"/>
        <end position="534"/>
    </location>
</feature>
<feature type="region of interest" description="Disordered" evidence="2">
    <location>
        <begin position="481"/>
        <end position="599"/>
    </location>
</feature>
<dbReference type="RefSeq" id="WP_381839329.1">
    <property type="nucleotide sequence ID" value="NZ_JBHTCF010000025.1"/>
</dbReference>
<evidence type="ECO:0000256" key="2">
    <source>
        <dbReference type="SAM" id="MobiDB-lite"/>
    </source>
</evidence>
<gene>
    <name evidence="4" type="ORF">ACFQVC_37370</name>
</gene>
<keyword evidence="1" id="KW-0802">TPR repeat</keyword>
<comment type="caution">
    <text evidence="4">The sequence shown here is derived from an EMBL/GenBank/DDBJ whole genome shotgun (WGS) entry which is preliminary data.</text>
</comment>
<name>A0ABW2JVA2_9ACTN</name>
<protein>
    <submittedName>
        <fullName evidence="4">Tetratricopeptide repeat protein</fullName>
    </submittedName>
</protein>
<dbReference type="PANTHER" id="PTHR12558:SF13">
    <property type="entry name" value="CELL DIVISION CYCLE PROTEIN 27 HOMOLOG"/>
    <property type="match status" value="1"/>
</dbReference>
<sequence length="599" mass="64315">MENEQPVPAAVPEPEPVPEPAQESAHAPAPVREAPRRRLSPAARRALFTSVAGAAVLTGLLTLVPLLQDEETKPALGPVGRAMAATGAGAPAALPDLAALIGDREAHVRTHPGDEESWAVLGAAYVEQARRTADLTYYPKAEDALKRSLATRHADQGNVEALAGMAALAAARHDYRAAKKWGELAVMQAPERWTLYPNLIDAYGRLGDHKAVGKTLEKLQELQSGSAVMARTAQVYRDRGWREDAAAALSDAAALAETPTEQAAYLHRVGELAFERGEAAEALRYFEAALRTDPEQHAALAGKGRALMALGRTSEALVAHQAAVTKLPLPEHILELGELYESLGMEPASQAQYDTLRARIKEESAGGVNDALVLGLFEADHGDADAAVRRLTAEWKRHPGRQTTDALGWALHRAGDSKKALWYAKKAMKDGPRSALFAYHRGQIERGLGEPGAARRYLQEALRINPRFSPLFAPYAEEALDELGEPPEGGPANMHGKPPQSPELRRPATGQRPARPGRTSGSKPSTGKPSTGKPSGSGSGAGAGSRETYRKSPQQQSPRREQSATPRRTGQSEPKRTAPRKQPQRQQPAKPAPKRTASR</sequence>
<dbReference type="SMART" id="SM00028">
    <property type="entry name" value="TPR"/>
    <property type="match status" value="4"/>
</dbReference>
<accession>A0ABW2JVA2</accession>
<organism evidence="4 5">
    <name type="scientific">Streptomyces monticola</name>
    <dbReference type="NCBI Taxonomy" id="2666263"/>
    <lineage>
        <taxon>Bacteria</taxon>
        <taxon>Bacillati</taxon>
        <taxon>Actinomycetota</taxon>
        <taxon>Actinomycetes</taxon>
        <taxon>Kitasatosporales</taxon>
        <taxon>Streptomycetaceae</taxon>
        <taxon>Streptomyces</taxon>
    </lineage>
</organism>
<evidence type="ECO:0000313" key="5">
    <source>
        <dbReference type="Proteomes" id="UP001596523"/>
    </source>
</evidence>
<keyword evidence="3" id="KW-0812">Transmembrane</keyword>
<evidence type="ECO:0000256" key="1">
    <source>
        <dbReference type="PROSITE-ProRule" id="PRU00339"/>
    </source>
</evidence>
<dbReference type="EMBL" id="JBHTCF010000025">
    <property type="protein sequence ID" value="MFC7309874.1"/>
    <property type="molecule type" value="Genomic_DNA"/>
</dbReference>